<reference evidence="2 3" key="1">
    <citation type="submission" date="2020-11" db="EMBL/GenBank/DDBJ databases">
        <authorList>
            <person name="Wallbank WR R."/>
            <person name="Pardo Diaz C."/>
            <person name="Kozak K."/>
            <person name="Martin S."/>
            <person name="Jiggins C."/>
            <person name="Moest M."/>
            <person name="Warren A I."/>
            <person name="Generalovic N T."/>
            <person name="Byers J.R.P. K."/>
            <person name="Montejo-Kovacevich G."/>
            <person name="Yen C E."/>
        </authorList>
    </citation>
    <scope>NUCLEOTIDE SEQUENCE [LARGE SCALE GENOMIC DNA]</scope>
</reference>
<dbReference type="InParanoid" id="A0A7R8UEZ5"/>
<dbReference type="OrthoDB" id="8192724at2759"/>
<name>A0A7R8UEZ5_HERIL</name>
<accession>A0A7R8UEZ5</accession>
<dbReference type="EMBL" id="LR899009">
    <property type="protein sequence ID" value="CAD7079324.1"/>
    <property type="molecule type" value="Genomic_DNA"/>
</dbReference>
<evidence type="ECO:0000313" key="2">
    <source>
        <dbReference type="EMBL" id="CAD7079324.1"/>
    </source>
</evidence>
<feature type="signal peptide" evidence="1">
    <location>
        <begin position="1"/>
        <end position="16"/>
    </location>
</feature>
<sequence>MSPLRVAWTIIISTFAQQIVCFIPHRQQIAANPVAVGNVPFPLQGIETDDSIRAVYNDGEDPFKSPALVPESEEFSSAPNQVDFADKMLLKTLEDEIREDQDVATKAALLMKLLEDPTVQTLPIVYMEDTEEPMNNLEELYQSPIEKRSRYYRRYPWKRQNSRHRTYEADTRYLCVPTREDVFKLLVGIHENRNGNHQKTVSFCNRKRPAKAIFTNIRFLG</sequence>
<dbReference type="Proteomes" id="UP000594454">
    <property type="component" value="Chromosome 1"/>
</dbReference>
<keyword evidence="3" id="KW-1185">Reference proteome</keyword>
<dbReference type="AlphaFoldDB" id="A0A7R8UEZ5"/>
<feature type="chain" id="PRO_5031494806" evidence="1">
    <location>
        <begin position="17"/>
        <end position="221"/>
    </location>
</feature>
<gene>
    <name evidence="2" type="ORF">HERILL_LOCUS2544</name>
</gene>
<evidence type="ECO:0000313" key="3">
    <source>
        <dbReference type="Proteomes" id="UP000594454"/>
    </source>
</evidence>
<proteinExistence type="predicted"/>
<protein>
    <submittedName>
        <fullName evidence="2">Uncharacterized protein</fullName>
    </submittedName>
</protein>
<evidence type="ECO:0000256" key="1">
    <source>
        <dbReference type="SAM" id="SignalP"/>
    </source>
</evidence>
<keyword evidence="1" id="KW-0732">Signal</keyword>
<organism evidence="2 3">
    <name type="scientific">Hermetia illucens</name>
    <name type="common">Black soldier fly</name>
    <dbReference type="NCBI Taxonomy" id="343691"/>
    <lineage>
        <taxon>Eukaryota</taxon>
        <taxon>Metazoa</taxon>
        <taxon>Ecdysozoa</taxon>
        <taxon>Arthropoda</taxon>
        <taxon>Hexapoda</taxon>
        <taxon>Insecta</taxon>
        <taxon>Pterygota</taxon>
        <taxon>Neoptera</taxon>
        <taxon>Endopterygota</taxon>
        <taxon>Diptera</taxon>
        <taxon>Brachycera</taxon>
        <taxon>Stratiomyomorpha</taxon>
        <taxon>Stratiomyidae</taxon>
        <taxon>Hermetiinae</taxon>
        <taxon>Hermetia</taxon>
    </lineage>
</organism>